<accession>A0A914VK03</accession>
<evidence type="ECO:0000256" key="3">
    <source>
        <dbReference type="ARBA" id="ARBA00022448"/>
    </source>
</evidence>
<keyword evidence="4" id="KW-0539">Nucleus</keyword>
<evidence type="ECO:0000256" key="2">
    <source>
        <dbReference type="ARBA" id="ARBA00007373"/>
    </source>
</evidence>
<dbReference type="GO" id="GO:0000972">
    <property type="term" value="P:transcription-dependent tethering of RNA polymerase II gene DNA at nuclear periphery"/>
    <property type="evidence" value="ECO:0007669"/>
    <property type="project" value="TreeGrafter"/>
</dbReference>
<evidence type="ECO:0000313" key="7">
    <source>
        <dbReference type="Proteomes" id="UP000887566"/>
    </source>
</evidence>
<evidence type="ECO:0000259" key="6">
    <source>
        <dbReference type="Pfam" id="PF08801"/>
    </source>
</evidence>
<dbReference type="GO" id="GO:0006606">
    <property type="term" value="P:protein import into nucleus"/>
    <property type="evidence" value="ECO:0007669"/>
    <property type="project" value="TreeGrafter"/>
</dbReference>
<proteinExistence type="inferred from homology"/>
<organism evidence="7 8">
    <name type="scientific">Plectus sambesii</name>
    <dbReference type="NCBI Taxonomy" id="2011161"/>
    <lineage>
        <taxon>Eukaryota</taxon>
        <taxon>Metazoa</taxon>
        <taxon>Ecdysozoa</taxon>
        <taxon>Nematoda</taxon>
        <taxon>Chromadorea</taxon>
        <taxon>Plectida</taxon>
        <taxon>Plectina</taxon>
        <taxon>Plectoidea</taxon>
        <taxon>Plectidae</taxon>
        <taxon>Plectus</taxon>
    </lineage>
</organism>
<keyword evidence="7" id="KW-1185">Reference proteome</keyword>
<dbReference type="InterPro" id="IPR042533">
    <property type="entry name" value="Nucleoporin_Nup155_C_1"/>
</dbReference>
<dbReference type="Gene3D" id="1.25.40.440">
    <property type="entry name" value="Nucleoporin, helical domain, central subdomain"/>
    <property type="match status" value="1"/>
</dbReference>
<evidence type="ECO:0000259" key="5">
    <source>
        <dbReference type="Pfam" id="PF03177"/>
    </source>
</evidence>
<reference evidence="8" key="1">
    <citation type="submission" date="2022-11" db="UniProtKB">
        <authorList>
            <consortium name="WormBaseParasite"/>
        </authorList>
    </citation>
    <scope>IDENTIFICATION</scope>
</reference>
<dbReference type="GO" id="GO:0044611">
    <property type="term" value="C:nuclear pore inner ring"/>
    <property type="evidence" value="ECO:0007669"/>
    <property type="project" value="TreeGrafter"/>
</dbReference>
<evidence type="ECO:0000256" key="4">
    <source>
        <dbReference type="ARBA" id="ARBA00023242"/>
    </source>
</evidence>
<dbReference type="Proteomes" id="UP000887566">
    <property type="component" value="Unplaced"/>
</dbReference>
<dbReference type="GO" id="GO:0017056">
    <property type="term" value="F:structural constituent of nuclear pore"/>
    <property type="evidence" value="ECO:0007669"/>
    <property type="project" value="InterPro"/>
</dbReference>
<dbReference type="WBParaSite" id="PSAMB.scaffold208size65820.g3370.t1">
    <property type="protein sequence ID" value="PSAMB.scaffold208size65820.g3370.t1"/>
    <property type="gene ID" value="PSAMB.scaffold208size65820.g3370"/>
</dbReference>
<keyword evidence="3" id="KW-0813">Transport</keyword>
<dbReference type="InterPro" id="IPR004870">
    <property type="entry name" value="Nucleoporin_Nup155"/>
</dbReference>
<dbReference type="InterPro" id="IPR042537">
    <property type="entry name" value="Nucleoporin_Nup155_C_2"/>
</dbReference>
<feature type="domain" description="Nucleoporin Nup133/Nup155-like N-terminal" evidence="6">
    <location>
        <begin position="110"/>
        <end position="571"/>
    </location>
</feature>
<comment type="subcellular location">
    <subcellularLocation>
        <location evidence="1">Nucleus</location>
    </subcellularLocation>
</comment>
<dbReference type="Pfam" id="PF03177">
    <property type="entry name" value="Nucleoporin_C"/>
    <property type="match status" value="1"/>
</dbReference>
<dbReference type="Gene3D" id="1.20.58.1780">
    <property type="match status" value="1"/>
</dbReference>
<dbReference type="InterPro" id="IPR007187">
    <property type="entry name" value="Nucleoporin_Nup133/Nup155_C"/>
</dbReference>
<dbReference type="FunFam" id="1.25.40.440:FF:000001">
    <property type="entry name" value="Nuclear pore complex subunit"/>
    <property type="match status" value="1"/>
</dbReference>
<sequence>MVMLSNRSTPGGTAADFRSPNYLLEKSILNRSNALAQPSPQQQQASTGSRMQLSPEQLEVGARLVDVCLRSDRSFNDLRWKLKLQRTDVPTISGLADSDYPNLQSMGVELNEFVTSRRQPIPQELVDQFAHMQCNCAMGLFPEISRAWLTIDSDLFVWNYETNGDLAYFDGLPNAILKMALARPKAGVFHAHIHYILVVATAVDVALLGVSFSDESSQPVSPREFKRAEMHLVPEPLFKVPLDGAVVADIACTREGRIFLGARDGCLYEIDYQDKGWFRRHCKKINHSKGIISYLVPSLVTSTFGKDHPLVQMAIDETRHVLYTRTESGSIQVFNMGGDGRQMSKVSSMSAEAVQHYASSICQTMEPSNFRPIVHISPVGSTDSQVISLQAVTESGVRLYFSCYHPSPMDYAYTGADGSVDHQNAYDDGAPTKSQADVRPVTLRLVHVRLPPGLAASSTVARPMRVHLGYLPTDGYLFVTGVDEENDTLWAFSDANFPFQSDLMETLTQLPIRGRTWAIAEAGQDFDVQAYESVVARQSVNAVLPVRPPLTVYQHTEQPKQMIVLTAQGIHMIEQQRPVDLLRSLLLTHGADSREVGDFFALHRADHACAMCLIIMCASGAVNTQAADAALRAFFVYGGDPQMFFAPLTPNIPDANLDWSRNGSIAEWTHHMRSPLQASTPQQSPSMFANRQAQSPMGNRSLIGRQPYGDQQQPPMSPTAPEVKYSHRHNGMYAYFSRIVGQLWNMRVCIEKNNMIESAFLSEELAWLASQLTRLREAIDAHSLIPRPAYINTTVAVANQPVNIHSRMIGFMRADTVDSNAQQTRAQISKKHQVEAINEERQSLLCLYELVDRSAEVLSLWKILTDHQFHVIVAQLPVDIRRLLVDVPFSQLVTAGKDLCSDLITCLIRQYLGDRATTDAISERLRKACPGLYSSDDATVAKATELVQRARSMEECDAKAQLMEEALRMFKGVVQRIHLPTICLQFQDAHCYDKIVDLALCAAEKADPQHLALTVYKTPDSTAAESLPTRLLNSRMSCYGCVTDALDQLVDPSATALDARMTEQLATMYSEQMLNAVLSSTDELAHVAVFDWMLERSMSERMLKSKSPFLENYLQSRVEQGGGHRYLDLLWRFYEKQGRFLQAAQLLFKLAERHNTQTDLKQRLSYLSQAVMCAQSAPDANSVKNAEFLQELKDKLEVARIQNQTRDALKQINTRDSAAARDAIAKLNADLFDVTELYTQFAEKFDLPDVKLAIVHCAGHYEQELIEGLWKDIVDREAATGTHESSDVRSKRLSTKLLTLSKLYSNAPRYFPVDYLCRMLQRKSFECGFAPAWLPKTAQYLGISPALLLETLHKQYRSRDPLWKTNRQAQIHMMNTLLRIAGDFIESAMDFPVNERRSMATKCLDVIAGFVVELQTPTTGGELARLKQQFHEKQNVLERIVAS</sequence>
<dbReference type="GO" id="GO:0006405">
    <property type="term" value="P:RNA export from nucleus"/>
    <property type="evidence" value="ECO:0007669"/>
    <property type="project" value="TreeGrafter"/>
</dbReference>
<comment type="similarity">
    <text evidence="2">Belongs to the non-repetitive/WGA-negative nucleoporin family.</text>
</comment>
<dbReference type="GO" id="GO:0036228">
    <property type="term" value="P:protein localization to nuclear inner membrane"/>
    <property type="evidence" value="ECO:0007669"/>
    <property type="project" value="TreeGrafter"/>
</dbReference>
<dbReference type="Pfam" id="PF08801">
    <property type="entry name" value="Nucleoporin_N"/>
    <property type="match status" value="1"/>
</dbReference>
<dbReference type="InterPro" id="IPR042538">
    <property type="entry name" value="Nucleoporin_Nup155_C_3"/>
</dbReference>
<evidence type="ECO:0000256" key="1">
    <source>
        <dbReference type="ARBA" id="ARBA00004123"/>
    </source>
</evidence>
<name>A0A914VK03_9BILA</name>
<dbReference type="PANTHER" id="PTHR10350:SF6">
    <property type="entry name" value="NUCLEAR PORE COMPLEX PROTEIN NUP155"/>
    <property type="match status" value="1"/>
</dbReference>
<feature type="domain" description="Nucleoporin Nup133/Nup155-like C-terminal" evidence="5">
    <location>
        <begin position="726"/>
        <end position="1416"/>
    </location>
</feature>
<dbReference type="PANTHER" id="PTHR10350">
    <property type="entry name" value="NUCLEAR PORE COMPLEX PROTEIN NUP155"/>
    <property type="match status" value="1"/>
</dbReference>
<protein>
    <submittedName>
        <fullName evidence="8">Nuclear pore complex protein Nup155</fullName>
    </submittedName>
</protein>
<dbReference type="Gene3D" id="1.20.120.1880">
    <property type="entry name" value="Nucleoporin, helical C-terminal domain"/>
    <property type="match status" value="1"/>
</dbReference>
<dbReference type="InterPro" id="IPR014908">
    <property type="entry name" value="Nucleoporin_Nup133/Nup155_N"/>
</dbReference>
<dbReference type="Gene3D" id="1.25.40.450">
    <property type="entry name" value="Nucleoporin, helical domain, N-terminal subdomain"/>
    <property type="match status" value="1"/>
</dbReference>
<evidence type="ECO:0000313" key="8">
    <source>
        <dbReference type="WBParaSite" id="PSAMB.scaffold208size65820.g3370.t1"/>
    </source>
</evidence>